<organism evidence="2 3">
    <name type="scientific">Riccia fluitans</name>
    <dbReference type="NCBI Taxonomy" id="41844"/>
    <lineage>
        <taxon>Eukaryota</taxon>
        <taxon>Viridiplantae</taxon>
        <taxon>Streptophyta</taxon>
        <taxon>Embryophyta</taxon>
        <taxon>Marchantiophyta</taxon>
        <taxon>Marchantiopsida</taxon>
        <taxon>Marchantiidae</taxon>
        <taxon>Marchantiales</taxon>
        <taxon>Ricciaceae</taxon>
        <taxon>Riccia</taxon>
    </lineage>
</organism>
<evidence type="ECO:0000313" key="2">
    <source>
        <dbReference type="EMBL" id="KAL2629852.1"/>
    </source>
</evidence>
<dbReference type="Proteomes" id="UP001605036">
    <property type="component" value="Unassembled WGS sequence"/>
</dbReference>
<proteinExistence type="predicted"/>
<sequence>MVSSGMSNECTPEQFKVSQEPMRSNARVHPVDTRAGTPSSWQSKTLGRGLHPDLCATEMWKVRAENRLMC</sequence>
<evidence type="ECO:0000256" key="1">
    <source>
        <dbReference type="SAM" id="MobiDB-lite"/>
    </source>
</evidence>
<comment type="caution">
    <text evidence="2">The sequence shown here is derived from an EMBL/GenBank/DDBJ whole genome shotgun (WGS) entry which is preliminary data.</text>
</comment>
<feature type="compositionally biased region" description="Polar residues" evidence="1">
    <location>
        <begin position="36"/>
        <end position="45"/>
    </location>
</feature>
<gene>
    <name evidence="2" type="ORF">R1flu_014538</name>
</gene>
<protein>
    <submittedName>
        <fullName evidence="2">Uncharacterized protein</fullName>
    </submittedName>
</protein>
<keyword evidence="3" id="KW-1185">Reference proteome</keyword>
<feature type="compositionally biased region" description="Polar residues" evidence="1">
    <location>
        <begin position="1"/>
        <end position="11"/>
    </location>
</feature>
<accession>A0ABD1YGI0</accession>
<name>A0ABD1YGI0_9MARC</name>
<dbReference type="EMBL" id="JBHFFA010000004">
    <property type="protein sequence ID" value="KAL2629852.1"/>
    <property type="molecule type" value="Genomic_DNA"/>
</dbReference>
<evidence type="ECO:0000313" key="3">
    <source>
        <dbReference type="Proteomes" id="UP001605036"/>
    </source>
</evidence>
<reference evidence="2 3" key="1">
    <citation type="submission" date="2024-09" db="EMBL/GenBank/DDBJ databases">
        <title>Chromosome-scale assembly of Riccia fluitans.</title>
        <authorList>
            <person name="Paukszto L."/>
            <person name="Sawicki J."/>
            <person name="Karawczyk K."/>
            <person name="Piernik-Szablinska J."/>
            <person name="Szczecinska M."/>
            <person name="Mazdziarz M."/>
        </authorList>
    </citation>
    <scope>NUCLEOTIDE SEQUENCE [LARGE SCALE GENOMIC DNA]</scope>
    <source>
        <strain evidence="2">Rf_01</strain>
        <tissue evidence="2">Aerial parts of the thallus</tissue>
    </source>
</reference>
<feature type="region of interest" description="Disordered" evidence="1">
    <location>
        <begin position="1"/>
        <end position="48"/>
    </location>
</feature>
<dbReference type="AlphaFoldDB" id="A0ABD1YGI0"/>